<dbReference type="OrthoDB" id="504708at2759"/>
<evidence type="ECO:0000313" key="3">
    <source>
        <dbReference type="Proteomes" id="UP000078561"/>
    </source>
</evidence>
<feature type="signal peptide" evidence="1">
    <location>
        <begin position="1"/>
        <end position="26"/>
    </location>
</feature>
<gene>
    <name evidence="2" type="primary">ABSGL_13445.1 scaffold 14165</name>
</gene>
<feature type="chain" id="PRO_5007900158" description="NodB homology domain-containing protein" evidence="1">
    <location>
        <begin position="27"/>
        <end position="497"/>
    </location>
</feature>
<keyword evidence="1" id="KW-0732">Signal</keyword>
<name>A0A168S4D7_ABSGL</name>
<evidence type="ECO:0000256" key="1">
    <source>
        <dbReference type="SAM" id="SignalP"/>
    </source>
</evidence>
<dbReference type="SUPFAM" id="SSF88713">
    <property type="entry name" value="Glycoside hydrolase/deacetylase"/>
    <property type="match status" value="1"/>
</dbReference>
<dbReference type="GO" id="GO:0005975">
    <property type="term" value="P:carbohydrate metabolic process"/>
    <property type="evidence" value="ECO:0007669"/>
    <property type="project" value="InterPro"/>
</dbReference>
<accession>A0A168S4D7</accession>
<organism evidence="2">
    <name type="scientific">Absidia glauca</name>
    <name type="common">Pin mould</name>
    <dbReference type="NCBI Taxonomy" id="4829"/>
    <lineage>
        <taxon>Eukaryota</taxon>
        <taxon>Fungi</taxon>
        <taxon>Fungi incertae sedis</taxon>
        <taxon>Mucoromycota</taxon>
        <taxon>Mucoromycotina</taxon>
        <taxon>Mucoromycetes</taxon>
        <taxon>Mucorales</taxon>
        <taxon>Cunninghamellaceae</taxon>
        <taxon>Absidia</taxon>
    </lineage>
</organism>
<dbReference type="Proteomes" id="UP000078561">
    <property type="component" value="Unassembled WGS sequence"/>
</dbReference>
<dbReference type="InParanoid" id="A0A168S4D7"/>
<dbReference type="PROSITE" id="PS51257">
    <property type="entry name" value="PROKAR_LIPOPROTEIN"/>
    <property type="match status" value="1"/>
</dbReference>
<keyword evidence="3" id="KW-1185">Reference proteome</keyword>
<protein>
    <recommendedName>
        <fullName evidence="4">NodB homology domain-containing protein</fullName>
    </recommendedName>
</protein>
<evidence type="ECO:0008006" key="4">
    <source>
        <dbReference type="Google" id="ProtNLM"/>
    </source>
</evidence>
<dbReference type="InterPro" id="IPR011330">
    <property type="entry name" value="Glyco_hydro/deAcase_b/a-brl"/>
</dbReference>
<dbReference type="OMA" id="EQNRAPY"/>
<dbReference type="PANTHER" id="PTHR45985:SF3">
    <property type="entry name" value="CHITIN DEACETYLASE-LIKE 4"/>
    <property type="match status" value="1"/>
</dbReference>
<dbReference type="STRING" id="4829.A0A168S4D7"/>
<proteinExistence type="predicted"/>
<dbReference type="AlphaFoldDB" id="A0A168S4D7"/>
<dbReference type="EMBL" id="LT554853">
    <property type="protein sequence ID" value="SAM07788.1"/>
    <property type="molecule type" value="Genomic_DNA"/>
</dbReference>
<dbReference type="InterPro" id="IPR052740">
    <property type="entry name" value="CE4"/>
</dbReference>
<sequence>MKFLTCAAIAVLTTGCFFQTFDLVQAQEGSTTQTSSAPSTYSCDPATCQLANNCLCASSKPPNGLDPKDTPQFVVVTFDDSVQEALHTTAKQMLDVTNPNGCKGKGTWYVSMQYTDFSLVQQWYANGHEVAETPLILRFLSSSHTFSHVGNPSAEEISSTKAMLHQYGGIPLNKIQGFRAPFLNYTTDTLKHLSQQQFAYDSSSSASGDNDLFWPYTLDHGMANDCWAGVCDPALKLPGFWELPMYAVMNNASVPQLMDVYLSGSPDDMTKWSMDTFNKHYNGGRQPFGIYVHPTHLSSYPGLPDPKPLLDGVVNLIKSLSEKKDVWVVTNQQLLAWMKNPVKASELGSQPYMKCEQPVLPNEICNGLDDNNSGGVDDSLLNNCNFGTSNFKTCFNCPSVAPSLSSPTPDSSTANGTAGYRYPVPENCDPTWWDPVGNKCYCDTSAANCQYKSLAVATNKTTGSNGNGGNAGSSDASTIHVSQMALYIIFVALVALF</sequence>
<evidence type="ECO:0000313" key="2">
    <source>
        <dbReference type="EMBL" id="SAM07788.1"/>
    </source>
</evidence>
<dbReference type="Gene3D" id="3.20.20.370">
    <property type="entry name" value="Glycoside hydrolase/deacetylase"/>
    <property type="match status" value="1"/>
</dbReference>
<dbReference type="PANTHER" id="PTHR45985">
    <property type="match status" value="1"/>
</dbReference>
<reference evidence="2" key="1">
    <citation type="submission" date="2016-04" db="EMBL/GenBank/DDBJ databases">
        <authorList>
            <person name="Evans L.H."/>
            <person name="Alamgir A."/>
            <person name="Owens N."/>
            <person name="Weber N.D."/>
            <person name="Virtaneva K."/>
            <person name="Barbian K."/>
            <person name="Babar A."/>
            <person name="Rosenke K."/>
        </authorList>
    </citation>
    <scope>NUCLEOTIDE SEQUENCE [LARGE SCALE GENOMIC DNA]</scope>
    <source>
        <strain evidence="2">CBS 101.48</strain>
    </source>
</reference>